<dbReference type="Pfam" id="PF13883">
    <property type="entry name" value="CREG_beta-barrel"/>
    <property type="match status" value="1"/>
</dbReference>
<dbReference type="VEuPathDB" id="FungiDB:AAP_01148"/>
<reference evidence="3 4" key="1">
    <citation type="journal article" date="2016" name="Genome Biol. Evol.">
        <title>Divergent and convergent evolution of fungal pathogenicity.</title>
        <authorList>
            <person name="Shang Y."/>
            <person name="Xiao G."/>
            <person name="Zheng P."/>
            <person name="Cen K."/>
            <person name="Zhan S."/>
            <person name="Wang C."/>
        </authorList>
    </citation>
    <scope>NUCLEOTIDE SEQUENCE [LARGE SCALE GENOMIC DNA]</scope>
    <source>
        <strain evidence="3 4">ARSEF 7405</strain>
    </source>
</reference>
<evidence type="ECO:0000259" key="2">
    <source>
        <dbReference type="Pfam" id="PF13883"/>
    </source>
</evidence>
<gene>
    <name evidence="3" type="ORF">AAP_01148</name>
</gene>
<keyword evidence="4" id="KW-1185">Reference proteome</keyword>
<dbReference type="Proteomes" id="UP000242877">
    <property type="component" value="Unassembled WGS sequence"/>
</dbReference>
<accession>A0A168CB92</accession>
<evidence type="ECO:0000256" key="1">
    <source>
        <dbReference type="SAM" id="SignalP"/>
    </source>
</evidence>
<organism evidence="3 4">
    <name type="scientific">Ascosphaera apis ARSEF 7405</name>
    <dbReference type="NCBI Taxonomy" id="392613"/>
    <lineage>
        <taxon>Eukaryota</taxon>
        <taxon>Fungi</taxon>
        <taxon>Dikarya</taxon>
        <taxon>Ascomycota</taxon>
        <taxon>Pezizomycotina</taxon>
        <taxon>Eurotiomycetes</taxon>
        <taxon>Eurotiomycetidae</taxon>
        <taxon>Onygenales</taxon>
        <taxon>Ascosphaeraceae</taxon>
        <taxon>Ascosphaera</taxon>
    </lineage>
</organism>
<dbReference type="OrthoDB" id="2138282at2759"/>
<feature type="chain" id="PRO_5007895904" evidence="1">
    <location>
        <begin position="20"/>
        <end position="269"/>
    </location>
</feature>
<dbReference type="PANTHER" id="PTHR37273">
    <property type="entry name" value="CHROMOSOME 8, WHOLE GENOME SHOTGUN SEQUENCE"/>
    <property type="match status" value="1"/>
</dbReference>
<feature type="signal peptide" evidence="1">
    <location>
        <begin position="1"/>
        <end position="19"/>
    </location>
</feature>
<sequence>MRSLSGIMLALPLIGQAIAIKTSDDVQKAMHDDGMEMQHYPSWQESAVLARRLLAKANVATFSTVYPAHPKGRATKDLGGMPVGLPEYYADCASVDDDLVDVLGEGNPLVLGLNIGTTFKNVKEGSNLTITIDWWSNNHVDQEGLRSDPQAFIRAVDQGEIDTEGMLDHAQANMPRMSLIGYLENLPKLDDDVREKVENCFVDSHPDAVMWLPGHDDAAHRGFWARLVVQRILWVGGFGDRARIGWLDAHTWRNVQKADWEAVRLPGEN</sequence>
<dbReference type="Gene3D" id="2.30.110.10">
    <property type="entry name" value="Electron Transport, Fmn-binding Protein, Chain A"/>
    <property type="match status" value="1"/>
</dbReference>
<keyword evidence="1" id="KW-0732">Signal</keyword>
<dbReference type="InterPro" id="IPR012349">
    <property type="entry name" value="Split_barrel_FMN-bd"/>
</dbReference>
<dbReference type="EMBL" id="AZGZ01000003">
    <property type="protein sequence ID" value="KZZ96375.1"/>
    <property type="molecule type" value="Genomic_DNA"/>
</dbReference>
<protein>
    <submittedName>
        <fullName evidence="3">FMN-binding split barrel-related protein</fullName>
    </submittedName>
</protein>
<evidence type="ECO:0000313" key="4">
    <source>
        <dbReference type="Proteomes" id="UP000242877"/>
    </source>
</evidence>
<dbReference type="SUPFAM" id="SSF50475">
    <property type="entry name" value="FMN-binding split barrel"/>
    <property type="match status" value="1"/>
</dbReference>
<proteinExistence type="predicted"/>
<dbReference type="PANTHER" id="PTHR37273:SF1">
    <property type="entry name" value="ADL397C-AP"/>
    <property type="match status" value="1"/>
</dbReference>
<evidence type="ECO:0000313" key="3">
    <source>
        <dbReference type="EMBL" id="KZZ96375.1"/>
    </source>
</evidence>
<name>A0A168CB92_9EURO</name>
<comment type="caution">
    <text evidence="3">The sequence shown here is derived from an EMBL/GenBank/DDBJ whole genome shotgun (WGS) entry which is preliminary data.</text>
</comment>
<feature type="domain" description="CREG-like beta-barrel" evidence="2">
    <location>
        <begin position="42"/>
        <end position="252"/>
    </location>
</feature>
<dbReference type="AlphaFoldDB" id="A0A168CB92"/>
<dbReference type="InterPro" id="IPR055343">
    <property type="entry name" value="CREG_beta-barrel"/>
</dbReference>